<feature type="region of interest" description="Disordered" evidence="1">
    <location>
        <begin position="85"/>
        <end position="123"/>
    </location>
</feature>
<organism evidence="2 3">
    <name type="scientific">Penicillium daleae</name>
    <dbReference type="NCBI Taxonomy" id="63821"/>
    <lineage>
        <taxon>Eukaryota</taxon>
        <taxon>Fungi</taxon>
        <taxon>Dikarya</taxon>
        <taxon>Ascomycota</taxon>
        <taxon>Pezizomycotina</taxon>
        <taxon>Eurotiomycetes</taxon>
        <taxon>Eurotiomycetidae</taxon>
        <taxon>Eurotiales</taxon>
        <taxon>Aspergillaceae</taxon>
        <taxon>Penicillium</taxon>
    </lineage>
</organism>
<evidence type="ECO:0000313" key="3">
    <source>
        <dbReference type="Proteomes" id="UP001213681"/>
    </source>
</evidence>
<dbReference type="GeneID" id="81595730"/>
<dbReference type="EMBL" id="JAPVEA010000002">
    <property type="protein sequence ID" value="KAJ5460552.1"/>
    <property type="molecule type" value="Genomic_DNA"/>
</dbReference>
<comment type="caution">
    <text evidence="2">The sequence shown here is derived from an EMBL/GenBank/DDBJ whole genome shotgun (WGS) entry which is preliminary data.</text>
</comment>
<gene>
    <name evidence="2" type="ORF">N7458_002104</name>
</gene>
<feature type="compositionally biased region" description="Basic and acidic residues" evidence="1">
    <location>
        <begin position="34"/>
        <end position="48"/>
    </location>
</feature>
<reference evidence="2" key="2">
    <citation type="journal article" date="2023" name="IMA Fungus">
        <title>Comparative genomic study of the Penicillium genus elucidates a diverse pangenome and 15 lateral gene transfer events.</title>
        <authorList>
            <person name="Petersen C."/>
            <person name="Sorensen T."/>
            <person name="Nielsen M.R."/>
            <person name="Sondergaard T.E."/>
            <person name="Sorensen J.L."/>
            <person name="Fitzpatrick D.A."/>
            <person name="Frisvad J.C."/>
            <person name="Nielsen K.L."/>
        </authorList>
    </citation>
    <scope>NUCLEOTIDE SEQUENCE</scope>
    <source>
        <strain evidence="2">IBT 16125</strain>
    </source>
</reference>
<feature type="compositionally biased region" description="Polar residues" evidence="1">
    <location>
        <begin position="10"/>
        <end position="26"/>
    </location>
</feature>
<feature type="compositionally biased region" description="Basic and acidic residues" evidence="1">
    <location>
        <begin position="93"/>
        <end position="108"/>
    </location>
</feature>
<name>A0AAD6G6V4_9EURO</name>
<proteinExistence type="predicted"/>
<keyword evidence="3" id="KW-1185">Reference proteome</keyword>
<protein>
    <submittedName>
        <fullName evidence="2">Uncharacterized protein</fullName>
    </submittedName>
</protein>
<dbReference type="Proteomes" id="UP001213681">
    <property type="component" value="Unassembled WGS sequence"/>
</dbReference>
<sequence>MSEAPGPNHPRTSVSGGSSSQPTPANNVRGGDAGGDKPSHRGGSHDLLNEGPGHIAAHNPRSTTGAFLALKDQKTRAENNFLAQADLASGKSQTEEHAGPTCTTEDHSFMGQKPGGSDALPGWETVKNIIPGAGGQSS</sequence>
<evidence type="ECO:0000256" key="1">
    <source>
        <dbReference type="SAM" id="MobiDB-lite"/>
    </source>
</evidence>
<dbReference type="AlphaFoldDB" id="A0AAD6G6V4"/>
<evidence type="ECO:0000313" key="2">
    <source>
        <dbReference type="EMBL" id="KAJ5460552.1"/>
    </source>
</evidence>
<feature type="region of interest" description="Disordered" evidence="1">
    <location>
        <begin position="1"/>
        <end position="64"/>
    </location>
</feature>
<reference evidence="2" key="1">
    <citation type="submission" date="2022-12" db="EMBL/GenBank/DDBJ databases">
        <authorList>
            <person name="Petersen C."/>
        </authorList>
    </citation>
    <scope>NUCLEOTIDE SEQUENCE</scope>
    <source>
        <strain evidence="2">IBT 16125</strain>
    </source>
</reference>
<accession>A0AAD6G6V4</accession>
<dbReference type="RefSeq" id="XP_056769594.1">
    <property type="nucleotide sequence ID" value="XM_056905487.1"/>
</dbReference>